<reference evidence="12" key="1">
    <citation type="submission" date="2009-11" db="EMBL/GenBank/DDBJ databases">
        <title>The complete chromosome 1 of Sphaerobacter thermophilus DSM 20745.</title>
        <authorList>
            <person name="Lucas S."/>
            <person name="Copeland A."/>
            <person name="Lapidus A."/>
            <person name="Glavina del Rio T."/>
            <person name="Dalin E."/>
            <person name="Tice H."/>
            <person name="Bruce D."/>
            <person name="Goodwin L."/>
            <person name="Pitluck S."/>
            <person name="Kyrpides N."/>
            <person name="Mavromatis K."/>
            <person name="Ivanova N."/>
            <person name="Mikhailova N."/>
            <person name="LaButti K.M."/>
            <person name="Clum A."/>
            <person name="Sun H.I."/>
            <person name="Brettin T."/>
            <person name="Detter J.C."/>
            <person name="Han C."/>
            <person name="Larimer F."/>
            <person name="Land M."/>
            <person name="Hauser L."/>
            <person name="Markowitz V."/>
            <person name="Cheng J.F."/>
            <person name="Hugenholtz P."/>
            <person name="Woyke T."/>
            <person name="Wu D."/>
            <person name="Steenblock K."/>
            <person name="Schneider S."/>
            <person name="Pukall R."/>
            <person name="Goeker M."/>
            <person name="Klenk H.P."/>
            <person name="Eisen J.A."/>
        </authorList>
    </citation>
    <scope>NUCLEOTIDE SEQUENCE [LARGE SCALE GENOMIC DNA]</scope>
    <source>
        <strain evidence="12">ATCC 49802 / DSM 20745 / S 6022</strain>
    </source>
</reference>
<dbReference type="SUPFAM" id="SSF117916">
    <property type="entry name" value="Fe-S cluster assembly (FSCA) domain-like"/>
    <property type="match status" value="1"/>
</dbReference>
<dbReference type="SUPFAM" id="SSF52540">
    <property type="entry name" value="P-loop containing nucleoside triphosphate hydrolases"/>
    <property type="match status" value="1"/>
</dbReference>
<evidence type="ECO:0000256" key="8">
    <source>
        <dbReference type="ARBA" id="ARBA00023014"/>
    </source>
</evidence>
<name>D1C1G2_SPHTD</name>
<keyword evidence="4 9" id="KW-0547">Nucleotide-binding</keyword>
<evidence type="ECO:0000313" key="12">
    <source>
        <dbReference type="Proteomes" id="UP000002027"/>
    </source>
</evidence>
<dbReference type="PROSITE" id="PS01215">
    <property type="entry name" value="MRP"/>
    <property type="match status" value="1"/>
</dbReference>
<feature type="binding site" evidence="9">
    <location>
        <begin position="110"/>
        <end position="117"/>
    </location>
    <ligand>
        <name>ATP</name>
        <dbReference type="ChEBI" id="CHEBI:30616"/>
    </ligand>
</feature>
<dbReference type="GO" id="GO:0016226">
    <property type="term" value="P:iron-sulfur cluster assembly"/>
    <property type="evidence" value="ECO:0007669"/>
    <property type="project" value="InterPro"/>
</dbReference>
<keyword evidence="7 9" id="KW-0408">Iron</keyword>
<comment type="similarity">
    <text evidence="2">In the C-terminal section; belongs to the Mrp/NBP35 ATP-binding proteins family.</text>
</comment>
<dbReference type="InterPro" id="IPR019591">
    <property type="entry name" value="Mrp/NBP35_ATP-bd"/>
</dbReference>
<dbReference type="GO" id="GO:0140663">
    <property type="term" value="F:ATP-dependent FeS chaperone activity"/>
    <property type="evidence" value="ECO:0007669"/>
    <property type="project" value="InterPro"/>
</dbReference>
<evidence type="ECO:0000256" key="5">
    <source>
        <dbReference type="ARBA" id="ARBA00022801"/>
    </source>
</evidence>
<dbReference type="PANTHER" id="PTHR42961">
    <property type="entry name" value="IRON-SULFUR PROTEIN NUBPL"/>
    <property type="match status" value="1"/>
</dbReference>
<accession>D1C1G2</accession>
<evidence type="ECO:0000256" key="2">
    <source>
        <dbReference type="ARBA" id="ARBA00008205"/>
    </source>
</evidence>
<dbReference type="Pfam" id="PF01883">
    <property type="entry name" value="FeS_assembly_P"/>
    <property type="match status" value="1"/>
</dbReference>
<dbReference type="CDD" id="cd02037">
    <property type="entry name" value="Mrp_NBP35"/>
    <property type="match status" value="1"/>
</dbReference>
<gene>
    <name evidence="11" type="ordered locus">Sthe_0642</name>
</gene>
<dbReference type="FunFam" id="3.40.50.300:FF:000304">
    <property type="entry name" value="Iron-sulfur cluster carrier protein"/>
    <property type="match status" value="1"/>
</dbReference>
<dbReference type="Gene3D" id="3.30.300.130">
    <property type="entry name" value="Fe-S cluster assembly (FSCA)"/>
    <property type="match status" value="1"/>
</dbReference>
<evidence type="ECO:0000256" key="9">
    <source>
        <dbReference type="HAMAP-Rule" id="MF_02040"/>
    </source>
</evidence>
<dbReference type="RefSeq" id="WP_012871126.1">
    <property type="nucleotide sequence ID" value="NC_013523.1"/>
</dbReference>
<sequence>MVDTGLTREQVIDALRPVQDPEIGRSLVDLGMIKDVAIEGGRVHVHVELTTPACPLRGRIETDVRNAVTALPGVSEVSVQFSARVRAAGSGMPDRQPLPGVKNTIAVASGKGGVGKSTVAVNLAIALAQDGASVGLLDADVYGPSIPIMMGVSHRPTMRDGKIVPLDAFGVKVMSVGFILDPEKALIWRGPLVSQLISQFLSDVDWGELDYLVIDLPPGTGDAQLTLVQRIPLSGAVIVTTPQDVALADAVKGLAMFREVKTTILGIIENMSYFVCPHCGGRSEIFGFGGGERTATRHDVPLLGQIPLEGSIRQGGDIGFPIVVSDPDSAPAVAFREAARQAAARLAVEAARKPRRPRIMLRPTT</sequence>
<dbReference type="InterPro" id="IPR034904">
    <property type="entry name" value="FSCA_dom_sf"/>
</dbReference>
<evidence type="ECO:0000256" key="3">
    <source>
        <dbReference type="ARBA" id="ARBA00022723"/>
    </source>
</evidence>
<dbReference type="PANTHER" id="PTHR42961:SF2">
    <property type="entry name" value="IRON-SULFUR PROTEIN NUBPL"/>
    <property type="match status" value="1"/>
</dbReference>
<comment type="function">
    <text evidence="9">Binds and transfers iron-sulfur (Fe-S) clusters to target apoproteins. Can hydrolyze ATP.</text>
</comment>
<dbReference type="eggNOG" id="COG0489">
    <property type="taxonomic scope" value="Bacteria"/>
</dbReference>
<dbReference type="InterPro" id="IPR000808">
    <property type="entry name" value="Mrp-like_CS"/>
</dbReference>
<reference evidence="11 12" key="2">
    <citation type="journal article" date="2010" name="Stand. Genomic Sci.">
        <title>Complete genome sequence of Desulfohalobium retbaense type strain (HR(100)).</title>
        <authorList>
            <person name="Spring S."/>
            <person name="Nolan M."/>
            <person name="Lapidus A."/>
            <person name="Glavina Del Rio T."/>
            <person name="Copeland A."/>
            <person name="Tice H."/>
            <person name="Cheng J.F."/>
            <person name="Lucas S."/>
            <person name="Land M."/>
            <person name="Chen F."/>
            <person name="Bruce D."/>
            <person name="Goodwin L."/>
            <person name="Pitluck S."/>
            <person name="Ivanova N."/>
            <person name="Mavromatis K."/>
            <person name="Mikhailova N."/>
            <person name="Pati A."/>
            <person name="Chen A."/>
            <person name="Palaniappan K."/>
            <person name="Hauser L."/>
            <person name="Chang Y.J."/>
            <person name="Jeffries C.D."/>
            <person name="Munk C."/>
            <person name="Kiss H."/>
            <person name="Chain P."/>
            <person name="Han C."/>
            <person name="Brettin T."/>
            <person name="Detter J.C."/>
            <person name="Schuler E."/>
            <person name="Goker M."/>
            <person name="Rohde M."/>
            <person name="Bristow J."/>
            <person name="Eisen J.A."/>
            <person name="Markowitz V."/>
            <person name="Hugenholtz P."/>
            <person name="Kyrpides N.C."/>
            <person name="Klenk H.P."/>
        </authorList>
    </citation>
    <scope>NUCLEOTIDE SEQUENCE [LARGE SCALE GENOMIC DNA]</scope>
    <source>
        <strain evidence="12">ATCC 49802 / DSM 20745 / S 6022</strain>
    </source>
</reference>
<dbReference type="InterPro" id="IPR044304">
    <property type="entry name" value="NUBPL-like"/>
</dbReference>
<dbReference type="GO" id="GO:0005524">
    <property type="term" value="F:ATP binding"/>
    <property type="evidence" value="ECO:0007669"/>
    <property type="project" value="UniProtKB-UniRule"/>
</dbReference>
<dbReference type="GO" id="GO:0016887">
    <property type="term" value="F:ATP hydrolysis activity"/>
    <property type="evidence" value="ECO:0007669"/>
    <property type="project" value="UniProtKB-UniRule"/>
</dbReference>
<keyword evidence="8 9" id="KW-0411">Iron-sulfur</keyword>
<dbReference type="GO" id="GO:0051539">
    <property type="term" value="F:4 iron, 4 sulfur cluster binding"/>
    <property type="evidence" value="ECO:0007669"/>
    <property type="project" value="TreeGrafter"/>
</dbReference>
<evidence type="ECO:0000313" key="11">
    <source>
        <dbReference type="EMBL" id="ACZ38079.1"/>
    </source>
</evidence>
<dbReference type="HOGENOM" id="CLU_024839_0_0_0"/>
<dbReference type="AlphaFoldDB" id="D1C1G2"/>
<evidence type="ECO:0000256" key="7">
    <source>
        <dbReference type="ARBA" id="ARBA00023004"/>
    </source>
</evidence>
<dbReference type="InterPro" id="IPR033756">
    <property type="entry name" value="YlxH/NBP35"/>
</dbReference>
<proteinExistence type="inferred from homology"/>
<dbReference type="FunCoup" id="D1C1G2">
    <property type="interactions" value="404"/>
</dbReference>
<keyword evidence="3 9" id="KW-0479">Metal-binding</keyword>
<dbReference type="Proteomes" id="UP000002027">
    <property type="component" value="Chromosome 1"/>
</dbReference>
<dbReference type="EMBL" id="CP001823">
    <property type="protein sequence ID" value="ACZ38079.1"/>
    <property type="molecule type" value="Genomic_DNA"/>
</dbReference>
<keyword evidence="5 9" id="KW-0378">Hydrolase</keyword>
<evidence type="ECO:0000259" key="10">
    <source>
        <dbReference type="Pfam" id="PF01883"/>
    </source>
</evidence>
<comment type="similarity">
    <text evidence="9">Belongs to the Mrp/NBP35 ATP-binding proteins family.</text>
</comment>
<keyword evidence="12" id="KW-1185">Reference proteome</keyword>
<evidence type="ECO:0000256" key="4">
    <source>
        <dbReference type="ARBA" id="ARBA00022741"/>
    </source>
</evidence>
<keyword evidence="6 9" id="KW-0067">ATP-binding</keyword>
<evidence type="ECO:0000256" key="1">
    <source>
        <dbReference type="ARBA" id="ARBA00007352"/>
    </source>
</evidence>
<dbReference type="Gene3D" id="3.40.50.300">
    <property type="entry name" value="P-loop containing nucleotide triphosphate hydrolases"/>
    <property type="match status" value="1"/>
</dbReference>
<dbReference type="OrthoDB" id="9809679at2"/>
<dbReference type="KEGG" id="sti:Sthe_0642"/>
<evidence type="ECO:0000256" key="6">
    <source>
        <dbReference type="ARBA" id="ARBA00022840"/>
    </source>
</evidence>
<dbReference type="InterPro" id="IPR002744">
    <property type="entry name" value="MIP18-like"/>
</dbReference>
<dbReference type="GO" id="GO:0046872">
    <property type="term" value="F:metal ion binding"/>
    <property type="evidence" value="ECO:0007669"/>
    <property type="project" value="UniProtKB-KW"/>
</dbReference>
<dbReference type="STRING" id="479434.Sthe_0642"/>
<dbReference type="NCBIfam" id="NF008669">
    <property type="entry name" value="PRK11670.1"/>
    <property type="match status" value="1"/>
</dbReference>
<dbReference type="Pfam" id="PF10609">
    <property type="entry name" value="ParA"/>
    <property type="match status" value="1"/>
</dbReference>
<comment type="subunit">
    <text evidence="9">Homodimer.</text>
</comment>
<organism evidence="11 12">
    <name type="scientific">Sphaerobacter thermophilus (strain ATCC 49802 / DSM 20745 / KCCM 41009 / NCIMB 13125 / S 6022)</name>
    <dbReference type="NCBI Taxonomy" id="479434"/>
    <lineage>
        <taxon>Bacteria</taxon>
        <taxon>Pseudomonadati</taxon>
        <taxon>Thermomicrobiota</taxon>
        <taxon>Thermomicrobia</taxon>
        <taxon>Sphaerobacterales</taxon>
        <taxon>Sphaerobacterineae</taxon>
        <taxon>Sphaerobacteraceae</taxon>
        <taxon>Sphaerobacter</taxon>
    </lineage>
</organism>
<comment type="similarity">
    <text evidence="1">In the N-terminal section; belongs to the MIP18 family.</text>
</comment>
<protein>
    <recommendedName>
        <fullName evidence="9">Iron-sulfur cluster carrier protein</fullName>
    </recommendedName>
</protein>
<dbReference type="InterPro" id="IPR027417">
    <property type="entry name" value="P-loop_NTPase"/>
</dbReference>
<dbReference type="HAMAP" id="MF_02040">
    <property type="entry name" value="Mrp_NBP35"/>
    <property type="match status" value="1"/>
</dbReference>
<dbReference type="InParanoid" id="D1C1G2"/>
<feature type="domain" description="MIP18 family-like" evidence="10">
    <location>
        <begin position="8"/>
        <end position="79"/>
    </location>
</feature>